<dbReference type="InterPro" id="IPR005548">
    <property type="entry name" value="Cell_div_FtsQ/DivIB_C"/>
</dbReference>
<sequence length="295" mass="31916">MGEGGLAGLLPAMHPVMPRWLRRPLRMVSRLGEGAYRAPPFAATILSAALLSSSATYGAYLGGQLEGFVQGVTARTGFAVDQIKVVGNQYTSEIDILDRLELNGWTALVGLDVGDARDRIASLPWVEHATVRKIYPDTLEVRVDEREPFAIWQQGRVLSVIEKSGRIIAPYTGGRLASLPLIVGSGAPENAPVLLARIAQVPELAGRVKGYVRVGDRRWDLHLDNGVTVKLPEHGIDAALERLASMDREQDLLGRDIVAVDLRIPDRVAVALSPDASEARMAALKKAARKPGSRI</sequence>
<evidence type="ECO:0000256" key="2">
    <source>
        <dbReference type="ARBA" id="ARBA00022475"/>
    </source>
</evidence>
<comment type="caution">
    <text evidence="11">The sequence shown here is derived from an EMBL/GenBank/DDBJ whole genome shotgun (WGS) entry which is preliminary data.</text>
</comment>
<evidence type="ECO:0000256" key="9">
    <source>
        <dbReference type="HAMAP-Rule" id="MF_00911"/>
    </source>
</evidence>
<protein>
    <recommendedName>
        <fullName evidence="9">Cell division protein FtsQ</fullName>
    </recommendedName>
</protein>
<dbReference type="Gene3D" id="3.10.20.310">
    <property type="entry name" value="membrane protein fhac"/>
    <property type="match status" value="1"/>
</dbReference>
<feature type="domain" description="POTRA" evidence="10">
    <location>
        <begin position="78"/>
        <end position="146"/>
    </location>
</feature>
<dbReference type="PROSITE" id="PS51779">
    <property type="entry name" value="POTRA"/>
    <property type="match status" value="1"/>
</dbReference>
<evidence type="ECO:0000256" key="7">
    <source>
        <dbReference type="ARBA" id="ARBA00023136"/>
    </source>
</evidence>
<dbReference type="Pfam" id="PF03799">
    <property type="entry name" value="FtsQ_DivIB_C"/>
    <property type="match status" value="1"/>
</dbReference>
<name>A0ABV2MWI8_9HYPH</name>
<keyword evidence="4 9" id="KW-0132">Cell division</keyword>
<evidence type="ECO:0000313" key="12">
    <source>
        <dbReference type="Proteomes" id="UP001549076"/>
    </source>
</evidence>
<dbReference type="Gene3D" id="3.40.50.11690">
    <property type="entry name" value="Cell division protein FtsQ/DivIB"/>
    <property type="match status" value="1"/>
</dbReference>
<evidence type="ECO:0000256" key="8">
    <source>
        <dbReference type="ARBA" id="ARBA00023306"/>
    </source>
</evidence>
<evidence type="ECO:0000256" key="3">
    <source>
        <dbReference type="ARBA" id="ARBA00022519"/>
    </source>
</evidence>
<gene>
    <name evidence="9" type="primary">ftsQ</name>
    <name evidence="11" type="ORF">ABID37_000121</name>
</gene>
<evidence type="ECO:0000259" key="10">
    <source>
        <dbReference type="PROSITE" id="PS51779"/>
    </source>
</evidence>
<comment type="subcellular location">
    <subcellularLocation>
        <location evidence="9">Cell inner membrane</location>
        <topology evidence="9">Single-pass type II membrane protein</topology>
    </subcellularLocation>
    <subcellularLocation>
        <location evidence="1">Membrane</location>
    </subcellularLocation>
    <text evidence="9">Localizes to the division septum.</text>
</comment>
<dbReference type="GO" id="GO:0051301">
    <property type="term" value="P:cell division"/>
    <property type="evidence" value="ECO:0007669"/>
    <property type="project" value="UniProtKB-KW"/>
</dbReference>
<keyword evidence="3 9" id="KW-0997">Cell inner membrane</keyword>
<dbReference type="InterPro" id="IPR013685">
    <property type="entry name" value="POTRA_FtsQ_type"/>
</dbReference>
<evidence type="ECO:0000256" key="6">
    <source>
        <dbReference type="ARBA" id="ARBA00022989"/>
    </source>
</evidence>
<dbReference type="InterPro" id="IPR026579">
    <property type="entry name" value="FtsQ"/>
</dbReference>
<dbReference type="PANTHER" id="PTHR35851:SF1">
    <property type="entry name" value="CELL DIVISION PROTEIN FTSQ"/>
    <property type="match status" value="1"/>
</dbReference>
<dbReference type="InterPro" id="IPR034746">
    <property type="entry name" value="POTRA"/>
</dbReference>
<accession>A0ABV2MWI8</accession>
<dbReference type="InterPro" id="IPR045335">
    <property type="entry name" value="FtsQ_C_sf"/>
</dbReference>
<evidence type="ECO:0000313" key="11">
    <source>
        <dbReference type="EMBL" id="MET3789937.1"/>
    </source>
</evidence>
<dbReference type="HAMAP" id="MF_00911">
    <property type="entry name" value="FtsQ_subfam"/>
    <property type="match status" value="1"/>
</dbReference>
<dbReference type="EMBL" id="JBEPML010000001">
    <property type="protein sequence ID" value="MET3789937.1"/>
    <property type="molecule type" value="Genomic_DNA"/>
</dbReference>
<keyword evidence="5 9" id="KW-0812">Transmembrane</keyword>
<comment type="similarity">
    <text evidence="9">Belongs to the FtsQ/DivIB family. FtsQ subfamily.</text>
</comment>
<evidence type="ECO:0000256" key="1">
    <source>
        <dbReference type="ARBA" id="ARBA00004370"/>
    </source>
</evidence>
<keyword evidence="6 9" id="KW-1133">Transmembrane helix</keyword>
<dbReference type="Proteomes" id="UP001549076">
    <property type="component" value="Unassembled WGS sequence"/>
</dbReference>
<comment type="function">
    <text evidence="9">Essential cell division protein.</text>
</comment>
<organism evidence="11 12">
    <name type="scientific">Aquamicrobium terrae</name>
    <dbReference type="NCBI Taxonomy" id="1324945"/>
    <lineage>
        <taxon>Bacteria</taxon>
        <taxon>Pseudomonadati</taxon>
        <taxon>Pseudomonadota</taxon>
        <taxon>Alphaproteobacteria</taxon>
        <taxon>Hyphomicrobiales</taxon>
        <taxon>Phyllobacteriaceae</taxon>
        <taxon>Aquamicrobium</taxon>
    </lineage>
</organism>
<keyword evidence="7 9" id="KW-0472">Membrane</keyword>
<dbReference type="PANTHER" id="PTHR35851">
    <property type="entry name" value="CELL DIVISION PROTEIN FTSQ"/>
    <property type="match status" value="1"/>
</dbReference>
<reference evidence="11 12" key="1">
    <citation type="submission" date="2024-06" db="EMBL/GenBank/DDBJ databases">
        <title>Genomic Encyclopedia of Type Strains, Phase IV (KMG-IV): sequencing the most valuable type-strain genomes for metagenomic binning, comparative biology and taxonomic classification.</title>
        <authorList>
            <person name="Goeker M."/>
        </authorList>
    </citation>
    <scope>NUCLEOTIDE SEQUENCE [LARGE SCALE GENOMIC DNA]</scope>
    <source>
        <strain evidence="11 12">DSM 27865</strain>
    </source>
</reference>
<keyword evidence="2 9" id="KW-1003">Cell membrane</keyword>
<proteinExistence type="inferred from homology"/>
<evidence type="ECO:0000256" key="4">
    <source>
        <dbReference type="ARBA" id="ARBA00022618"/>
    </source>
</evidence>
<evidence type="ECO:0000256" key="5">
    <source>
        <dbReference type="ARBA" id="ARBA00022692"/>
    </source>
</evidence>
<dbReference type="Pfam" id="PF08478">
    <property type="entry name" value="POTRA_1"/>
    <property type="match status" value="1"/>
</dbReference>
<keyword evidence="12" id="KW-1185">Reference proteome</keyword>
<keyword evidence="8 9" id="KW-0131">Cell cycle</keyword>